<keyword evidence="9" id="KW-1185">Reference proteome</keyword>
<dbReference type="InterPro" id="IPR009068">
    <property type="entry name" value="uS15_NS1_RNA-bd_sf"/>
</dbReference>
<organism evidence="8 9">
    <name type="scientific">Mucuna pruriens</name>
    <name type="common">Velvet bean</name>
    <name type="synonym">Dolichos pruriens</name>
    <dbReference type="NCBI Taxonomy" id="157652"/>
    <lineage>
        <taxon>Eukaryota</taxon>
        <taxon>Viridiplantae</taxon>
        <taxon>Streptophyta</taxon>
        <taxon>Embryophyta</taxon>
        <taxon>Tracheophyta</taxon>
        <taxon>Spermatophyta</taxon>
        <taxon>Magnoliopsida</taxon>
        <taxon>eudicotyledons</taxon>
        <taxon>Gunneridae</taxon>
        <taxon>Pentapetalae</taxon>
        <taxon>rosids</taxon>
        <taxon>fabids</taxon>
        <taxon>Fabales</taxon>
        <taxon>Fabaceae</taxon>
        <taxon>Papilionoideae</taxon>
        <taxon>50 kb inversion clade</taxon>
        <taxon>NPAAA clade</taxon>
        <taxon>indigoferoid/millettioid clade</taxon>
        <taxon>Phaseoleae</taxon>
        <taxon>Mucuna</taxon>
    </lineage>
</organism>
<dbReference type="InterPro" id="IPR000589">
    <property type="entry name" value="Ribosomal_uS15"/>
</dbReference>
<dbReference type="GO" id="GO:0003729">
    <property type="term" value="F:mRNA binding"/>
    <property type="evidence" value="ECO:0007669"/>
    <property type="project" value="UniProtKB-ARBA"/>
</dbReference>
<feature type="domain" description="Small ribosomal subunit protein uS15 N-terminal" evidence="7">
    <location>
        <begin position="633"/>
        <end position="692"/>
    </location>
</feature>
<dbReference type="InterPro" id="IPR046960">
    <property type="entry name" value="PPR_At4g14850-like_plant"/>
</dbReference>
<dbReference type="SUPFAM" id="SSF47060">
    <property type="entry name" value="S15/NS1 RNA-binding domain"/>
    <property type="match status" value="1"/>
</dbReference>
<dbReference type="InterPro" id="IPR011990">
    <property type="entry name" value="TPR-like_helical_dom_sf"/>
</dbReference>
<dbReference type="OrthoDB" id="772730at2759"/>
<dbReference type="Pfam" id="PF13041">
    <property type="entry name" value="PPR_2"/>
    <property type="match status" value="1"/>
</dbReference>
<dbReference type="FunFam" id="1.10.287.10:FF:000003">
    <property type="entry name" value="40S ribosomal protein S13"/>
    <property type="match status" value="1"/>
</dbReference>
<dbReference type="STRING" id="157652.A0A371F633"/>
<keyword evidence="3" id="KW-0677">Repeat</keyword>
<dbReference type="Pfam" id="PF08069">
    <property type="entry name" value="Ribosomal_S13_N"/>
    <property type="match status" value="1"/>
</dbReference>
<protein>
    <submittedName>
        <fullName evidence="8">Pentatricopeptide repeat-containing protein, chloroplastic</fullName>
    </submittedName>
</protein>
<dbReference type="GO" id="GO:0006412">
    <property type="term" value="P:translation"/>
    <property type="evidence" value="ECO:0007669"/>
    <property type="project" value="InterPro"/>
</dbReference>
<feature type="repeat" description="PPR" evidence="6">
    <location>
        <begin position="311"/>
        <end position="345"/>
    </location>
</feature>
<keyword evidence="5" id="KW-0687">Ribonucleoprotein</keyword>
<evidence type="ECO:0000259" key="7">
    <source>
        <dbReference type="SMART" id="SM01386"/>
    </source>
</evidence>
<dbReference type="PROSITE" id="PS51375">
    <property type="entry name" value="PPR"/>
    <property type="match status" value="4"/>
</dbReference>
<name>A0A371F633_MUCPR</name>
<dbReference type="Pfam" id="PF20431">
    <property type="entry name" value="E_motif"/>
    <property type="match status" value="1"/>
</dbReference>
<comment type="similarity">
    <text evidence="1">Belongs to the PPR family. PCMP-H subfamily.</text>
</comment>
<feature type="repeat" description="PPR" evidence="6">
    <location>
        <begin position="186"/>
        <end position="220"/>
    </location>
</feature>
<dbReference type="EMBL" id="QJKJ01010433">
    <property type="protein sequence ID" value="RDX73705.1"/>
    <property type="molecule type" value="Genomic_DNA"/>
</dbReference>
<dbReference type="GO" id="GO:0003735">
    <property type="term" value="F:structural constituent of ribosome"/>
    <property type="evidence" value="ECO:0007669"/>
    <property type="project" value="InterPro"/>
</dbReference>
<evidence type="ECO:0000313" key="8">
    <source>
        <dbReference type="EMBL" id="RDX73705.1"/>
    </source>
</evidence>
<dbReference type="PANTHER" id="PTHR47926">
    <property type="entry name" value="PENTATRICOPEPTIDE REPEAT-CONTAINING PROTEIN"/>
    <property type="match status" value="1"/>
</dbReference>
<dbReference type="CDD" id="cd00353">
    <property type="entry name" value="Ribosomal_S15p_S13e"/>
    <property type="match status" value="1"/>
</dbReference>
<dbReference type="InterPro" id="IPR012606">
    <property type="entry name" value="Ribosomal_uS15_N"/>
</dbReference>
<dbReference type="Proteomes" id="UP000257109">
    <property type="component" value="Unassembled WGS sequence"/>
</dbReference>
<dbReference type="FunFam" id="1.25.40.10:FF:000690">
    <property type="entry name" value="Pentatricopeptide repeat-containing protein"/>
    <property type="match status" value="1"/>
</dbReference>
<dbReference type="Gene3D" id="1.25.40.10">
    <property type="entry name" value="Tetratricopeptide repeat domain"/>
    <property type="match status" value="4"/>
</dbReference>
<accession>A0A371F633</accession>
<dbReference type="GO" id="GO:1990904">
    <property type="term" value="C:ribonucleoprotein complex"/>
    <property type="evidence" value="ECO:0007669"/>
    <property type="project" value="UniProtKB-KW"/>
</dbReference>
<evidence type="ECO:0000313" key="9">
    <source>
        <dbReference type="Proteomes" id="UP000257109"/>
    </source>
</evidence>
<dbReference type="Pfam" id="PF00312">
    <property type="entry name" value="Ribosomal_S15"/>
    <property type="match status" value="1"/>
</dbReference>
<dbReference type="Gene3D" id="4.10.860.130">
    <property type="match status" value="1"/>
</dbReference>
<dbReference type="AlphaFoldDB" id="A0A371F633"/>
<sequence length="781" mass="88298">MLLCVCSSHQPWASPIPTLTALAKCRTTEHVNQLHARMITTGFIKNPSFTTRLVLSFISSPHEPLAEFARYVFFKHHAFRDPRDDPFLWNAVIRSCSHGCDPKGALVLLCLMLQNGVRLDEYSFSLTLKACSKVGLVREGMQVHGLLWKMDFGSDVFLQNCLIGLFVRCGCIELARQLFDRMPDRDVVSYNSMIDGYVKCGAVERAQELFDGMEERNLITWNSMMGGYVRWEEGVEFAWSLFVKMPERDLVSWNTMIDGCVKHGRMEDARVLFDEMPDRDSVSWVTMIDGYAKSGDVLAARRLFDEMPRRDVISCNSMMAGYVQNGYCNEALKIFHDMRRATNVLPDDTTLLIVLTAFAQLGQVEDGVVVHHYLMEKGYSLNGKLGVALIDMYSKCGSIENAISVFENVEQKCVDHWNAMIGGLAIHGMGEMAFDFLMEMGRVSIIPDDITFIGVLSACRHAGMLKEGLICFELMQKVYKLEPKVQHYGCMVDMLSRTGHVEEAKKLIDEMPLEPNDVIWKTLVSACQIYENFSIGEPIAQQMIQLYSCSPSSYVLLSNIYASLGMWDNVKRVRTEMKERQLKKIPGCSWIELGGIVHQFSVQDRTHPQVTEIYSLLSSAANRECRPSNAVTMGRMHSRGKGISSSALPYKRTPPSWLKISSQDVEENICKFAKKGLTPSQIGVILRDSHGIAQVKSVTGSKILRILKAHALAPEIPEDLYHLIKKAVSIRKHLERNRKDKDSKFRLILVESRIHRLALNQQQPAPLWLRVKCSAIENSPV</sequence>
<dbReference type="PANTHER" id="PTHR47926:SF456">
    <property type="entry name" value="PENTATRICOPEPTIDE REPEAT-CONTAINING PROTEIN ELI1, CHLOROPLASTIC"/>
    <property type="match status" value="1"/>
</dbReference>
<dbReference type="Gene3D" id="1.10.287.10">
    <property type="entry name" value="S15/NS1, RNA-binding"/>
    <property type="match status" value="1"/>
</dbReference>
<dbReference type="SMART" id="SM01386">
    <property type="entry name" value="Ribosomal_S13_N"/>
    <property type="match status" value="1"/>
</dbReference>
<dbReference type="GO" id="GO:0005840">
    <property type="term" value="C:ribosome"/>
    <property type="evidence" value="ECO:0007669"/>
    <property type="project" value="UniProtKB-KW"/>
</dbReference>
<dbReference type="FunFam" id="4.10.860.130:FF:000001">
    <property type="entry name" value="40S ribosomal protein S13"/>
    <property type="match status" value="1"/>
</dbReference>
<evidence type="ECO:0000256" key="2">
    <source>
        <dbReference type="ARBA" id="ARBA00008434"/>
    </source>
</evidence>
<keyword evidence="4" id="KW-0689">Ribosomal protein</keyword>
<evidence type="ECO:0000256" key="3">
    <source>
        <dbReference type="ARBA" id="ARBA00022737"/>
    </source>
</evidence>
<gene>
    <name evidence="8" type="primary">CRR4</name>
    <name evidence="8" type="ORF">CR513_46650</name>
</gene>
<evidence type="ECO:0000256" key="4">
    <source>
        <dbReference type="ARBA" id="ARBA00022980"/>
    </source>
</evidence>
<feature type="repeat" description="PPR" evidence="6">
    <location>
        <begin position="85"/>
        <end position="119"/>
    </location>
</feature>
<evidence type="ECO:0000256" key="1">
    <source>
        <dbReference type="ARBA" id="ARBA00006643"/>
    </source>
</evidence>
<comment type="caution">
    <text evidence="8">The sequence shown here is derived from an EMBL/GenBank/DDBJ whole genome shotgun (WGS) entry which is preliminary data.</text>
</comment>
<feature type="repeat" description="PPR" evidence="6">
    <location>
        <begin position="249"/>
        <end position="283"/>
    </location>
</feature>
<dbReference type="InterPro" id="IPR002885">
    <property type="entry name" value="PPR_rpt"/>
</dbReference>
<dbReference type="Pfam" id="PF01535">
    <property type="entry name" value="PPR"/>
    <property type="match status" value="8"/>
</dbReference>
<proteinExistence type="inferred from homology"/>
<reference evidence="8" key="1">
    <citation type="submission" date="2018-05" db="EMBL/GenBank/DDBJ databases">
        <title>Draft genome of Mucuna pruriens seed.</title>
        <authorList>
            <person name="Nnadi N.E."/>
            <person name="Vos R."/>
            <person name="Hasami M.H."/>
            <person name="Devisetty U.K."/>
            <person name="Aguiy J.C."/>
        </authorList>
    </citation>
    <scope>NUCLEOTIDE SEQUENCE [LARGE SCALE GENOMIC DNA]</scope>
    <source>
        <strain evidence="8">JCA_2017</strain>
    </source>
</reference>
<evidence type="ECO:0000256" key="5">
    <source>
        <dbReference type="ARBA" id="ARBA00023274"/>
    </source>
</evidence>
<feature type="non-terminal residue" evidence="8">
    <location>
        <position position="1"/>
    </location>
</feature>
<dbReference type="InterPro" id="IPR046848">
    <property type="entry name" value="E_motif"/>
</dbReference>
<dbReference type="SMART" id="SM01387">
    <property type="entry name" value="Ribosomal_S15"/>
    <property type="match status" value="1"/>
</dbReference>
<comment type="similarity">
    <text evidence="2">Belongs to the universal ribosomal protein uS15 family.</text>
</comment>
<dbReference type="GO" id="GO:0009451">
    <property type="term" value="P:RNA modification"/>
    <property type="evidence" value="ECO:0007669"/>
    <property type="project" value="InterPro"/>
</dbReference>
<evidence type="ECO:0000256" key="6">
    <source>
        <dbReference type="PROSITE-ProRule" id="PRU00708"/>
    </source>
</evidence>
<dbReference type="NCBIfam" id="TIGR00756">
    <property type="entry name" value="PPR"/>
    <property type="match status" value="8"/>
</dbReference>